<dbReference type="Proteomes" id="UP000309872">
    <property type="component" value="Unassembled WGS sequence"/>
</dbReference>
<comment type="caution">
    <text evidence="2">The sequence shown here is derived from an EMBL/GenBank/DDBJ whole genome shotgun (WGS) entry which is preliminary data.</text>
</comment>
<dbReference type="AlphaFoldDB" id="A0A4U0H694"/>
<proteinExistence type="predicted"/>
<dbReference type="EMBL" id="SUKA01000003">
    <property type="protein sequence ID" value="TJY65862.1"/>
    <property type="molecule type" value="Genomic_DNA"/>
</dbReference>
<evidence type="ECO:0000256" key="1">
    <source>
        <dbReference type="SAM" id="SignalP"/>
    </source>
</evidence>
<keyword evidence="3" id="KW-1185">Reference proteome</keyword>
<dbReference type="OrthoDB" id="1274006at2"/>
<accession>A0A4U0H694</accession>
<protein>
    <submittedName>
        <fullName evidence="2">Uncharacterized protein</fullName>
    </submittedName>
</protein>
<gene>
    <name evidence="2" type="ORF">FAZ19_12190</name>
</gene>
<dbReference type="RefSeq" id="WP_136820991.1">
    <property type="nucleotide sequence ID" value="NZ_BMJX01000003.1"/>
</dbReference>
<organism evidence="2 3">
    <name type="scientific">Sphingobacterium alkalisoli</name>
    <dbReference type="NCBI Taxonomy" id="1874115"/>
    <lineage>
        <taxon>Bacteria</taxon>
        <taxon>Pseudomonadati</taxon>
        <taxon>Bacteroidota</taxon>
        <taxon>Sphingobacteriia</taxon>
        <taxon>Sphingobacteriales</taxon>
        <taxon>Sphingobacteriaceae</taxon>
        <taxon>Sphingobacterium</taxon>
    </lineage>
</organism>
<sequence length="245" mass="27610">MKRYLLLFLLFTTLSGYAQNTINNYKYVLVPEQYSFFKDVNQYNLNSLTKIFLEQKGFTVYFDNKDLPVELANNKCKALNADLTAKKGLFTTTLKLLLKDCQGNVIFEGKEGKSREKEFAVSYNEALKNAFVSLNELPYTFAGEAVEVESVKVTAPVVAPANQSVVAVESAEPSGTLYAQTTANGFQLIDTTPKKVFTLFKTSIPDCFIADSGQHKGVVLKKDGKWFFEYYKDEKLISIELLIKF</sequence>
<feature type="chain" id="PRO_5020379390" evidence="1">
    <location>
        <begin position="19"/>
        <end position="245"/>
    </location>
</feature>
<reference evidence="2 3" key="1">
    <citation type="submission" date="2019-04" db="EMBL/GenBank/DDBJ databases">
        <title>Sphingobacterium olei sp. nov., isolated from oil-contaminated soil.</title>
        <authorList>
            <person name="Liu B."/>
        </authorList>
    </citation>
    <scope>NUCLEOTIDE SEQUENCE [LARGE SCALE GENOMIC DNA]</scope>
    <source>
        <strain evidence="2 3">Y3L14</strain>
    </source>
</reference>
<keyword evidence="1" id="KW-0732">Signal</keyword>
<evidence type="ECO:0000313" key="2">
    <source>
        <dbReference type="EMBL" id="TJY65862.1"/>
    </source>
</evidence>
<name>A0A4U0H694_9SPHI</name>
<evidence type="ECO:0000313" key="3">
    <source>
        <dbReference type="Proteomes" id="UP000309872"/>
    </source>
</evidence>
<feature type="signal peptide" evidence="1">
    <location>
        <begin position="1"/>
        <end position="18"/>
    </location>
</feature>